<sequence>MKLYLVRHPQPDVAPGLCYGASDLAVTEPELARVHASLRAAGLPGALPVYASPLQRCALLARRLQPVALHFDARLAEMDFGRWEMQSWDAIPRQEVDAWSADLLHYRPGGAECVLEVARRVAAFLGDVRQSGHAQALLVCHAGTIRLLSAMRAGVTLEQAALDAAGTPHRIAYGELVMLDV</sequence>
<dbReference type="Pfam" id="PF00300">
    <property type="entry name" value="His_Phos_1"/>
    <property type="match status" value="1"/>
</dbReference>
<name>A0ABW0S693_9BURK</name>
<dbReference type="RefSeq" id="WP_379775601.1">
    <property type="nucleotide sequence ID" value="NZ_JBHSMZ010000023.1"/>
</dbReference>
<gene>
    <name evidence="1" type="ORF">ACFPO9_23375</name>
</gene>
<proteinExistence type="predicted"/>
<dbReference type="SUPFAM" id="SSF53254">
    <property type="entry name" value="Phosphoglycerate mutase-like"/>
    <property type="match status" value="1"/>
</dbReference>
<dbReference type="EMBL" id="JBHSMZ010000023">
    <property type="protein sequence ID" value="MFC5551470.1"/>
    <property type="molecule type" value="Genomic_DNA"/>
</dbReference>
<reference evidence="2" key="1">
    <citation type="journal article" date="2019" name="Int. J. Syst. Evol. Microbiol.">
        <title>The Global Catalogue of Microorganisms (GCM) 10K type strain sequencing project: providing services to taxonomists for standard genome sequencing and annotation.</title>
        <authorList>
            <consortium name="The Broad Institute Genomics Platform"/>
            <consortium name="The Broad Institute Genome Sequencing Center for Infectious Disease"/>
            <person name="Wu L."/>
            <person name="Ma J."/>
        </authorList>
    </citation>
    <scope>NUCLEOTIDE SEQUENCE [LARGE SCALE GENOMIC DNA]</scope>
    <source>
        <strain evidence="2">CGMCC 4.5798</strain>
    </source>
</reference>
<evidence type="ECO:0000313" key="2">
    <source>
        <dbReference type="Proteomes" id="UP001596086"/>
    </source>
</evidence>
<comment type="caution">
    <text evidence="1">The sequence shown here is derived from an EMBL/GenBank/DDBJ whole genome shotgun (WGS) entry which is preliminary data.</text>
</comment>
<protein>
    <submittedName>
        <fullName evidence="1">Histidine phosphatase family protein</fullName>
    </submittedName>
</protein>
<dbReference type="Gene3D" id="3.40.50.1240">
    <property type="entry name" value="Phosphoglycerate mutase-like"/>
    <property type="match status" value="1"/>
</dbReference>
<dbReference type="SMART" id="SM00855">
    <property type="entry name" value="PGAM"/>
    <property type="match status" value="1"/>
</dbReference>
<dbReference type="InterPro" id="IPR013078">
    <property type="entry name" value="His_Pase_superF_clade-1"/>
</dbReference>
<organism evidence="1 2">
    <name type="scientific">Massilia aerilata</name>
    <dbReference type="NCBI Taxonomy" id="453817"/>
    <lineage>
        <taxon>Bacteria</taxon>
        <taxon>Pseudomonadati</taxon>
        <taxon>Pseudomonadota</taxon>
        <taxon>Betaproteobacteria</taxon>
        <taxon>Burkholderiales</taxon>
        <taxon>Oxalobacteraceae</taxon>
        <taxon>Telluria group</taxon>
        <taxon>Massilia</taxon>
    </lineage>
</organism>
<dbReference type="InterPro" id="IPR029033">
    <property type="entry name" value="His_PPase_superfam"/>
</dbReference>
<accession>A0ABW0S693</accession>
<dbReference type="Proteomes" id="UP001596086">
    <property type="component" value="Unassembled WGS sequence"/>
</dbReference>
<keyword evidence="2" id="KW-1185">Reference proteome</keyword>
<evidence type="ECO:0000313" key="1">
    <source>
        <dbReference type="EMBL" id="MFC5551470.1"/>
    </source>
</evidence>